<dbReference type="Pfam" id="PF07992">
    <property type="entry name" value="Pyr_redox_2"/>
    <property type="match status" value="1"/>
</dbReference>
<dbReference type="EC" id="1.4.1.13" evidence="3"/>
<dbReference type="SUPFAM" id="SSF46548">
    <property type="entry name" value="alpha-helical ferredoxin"/>
    <property type="match status" value="1"/>
</dbReference>
<evidence type="ECO:0000259" key="2">
    <source>
        <dbReference type="Pfam" id="PF14691"/>
    </source>
</evidence>
<sequence>MVEKPVYPKNGRTLSAAEIDCNFEDLHRPLSAAQAMGAADSCIYCYNAPCVTACPTSIDIPTFIHQIKTGNVNGAAETILSENILGGTCARACPTEILCEQACVRNLNDEPPVQIGSLQRFAVDHLMDQQGAHPFQRAQSSGRTIAVLGAGPAGLACAHRASMLGHDVTIFEAKPKSGGLNEYGLAAYKMVDDFAQREVEFLMGIGGISVRHGQQLGGNLALSDLTDNFDAVFLGVGFTKANPLPLPGCDLQGVENAIDFIASLRQAEKKSSVAVGNNVVVIGGGNTAIDAAIQAKRLGGNSVTLVYRRGEANMSATAWEIELARTNGVVIRLWAAPVAIEGSARAEQMTFNTMSDAGGTYQPTGESFTLPADHVLLAIGQSMNKSGLENLTIDGGKIAVDATGMTSMPGVFAGGDCVKSGDDLTVQAVEDGKQAAIAIDQFLRNKKG</sequence>
<protein>
    <submittedName>
        <fullName evidence="3">Glutamate synthase (NADPH/NADH) small chain</fullName>
        <ecNumber evidence="3">1.4.1.13</ecNumber>
        <ecNumber evidence="3">1.4.1.14</ecNumber>
    </submittedName>
</protein>
<dbReference type="GO" id="GO:0016040">
    <property type="term" value="F:glutamate synthase (NADH) activity"/>
    <property type="evidence" value="ECO:0007669"/>
    <property type="project" value="UniProtKB-EC"/>
</dbReference>
<dbReference type="EC" id="1.4.1.14" evidence="3"/>
<dbReference type="InterPro" id="IPR009051">
    <property type="entry name" value="Helical_ferredxn"/>
</dbReference>
<reference evidence="3 4" key="1">
    <citation type="submission" date="2020-08" db="EMBL/GenBank/DDBJ databases">
        <title>Genomic Encyclopedia of Type Strains, Phase III (KMG-III): the genomes of soil and plant-associated and newly described type strains.</title>
        <authorList>
            <person name="Whitman W."/>
        </authorList>
    </citation>
    <scope>NUCLEOTIDE SEQUENCE [LARGE SCALE GENOMIC DNA]</scope>
    <source>
        <strain evidence="3 4">CECT 8571</strain>
    </source>
</reference>
<comment type="caution">
    <text evidence="3">The sequence shown here is derived from an EMBL/GenBank/DDBJ whole genome shotgun (WGS) entry which is preliminary data.</text>
</comment>
<dbReference type="Gene3D" id="3.50.50.60">
    <property type="entry name" value="FAD/NAD(P)-binding domain"/>
    <property type="match status" value="2"/>
</dbReference>
<gene>
    <name evidence="3" type="ORF">FHS30_000554</name>
</gene>
<accession>A0A839UP94</accession>
<dbReference type="Gene3D" id="1.10.1060.10">
    <property type="entry name" value="Alpha-helical ferredoxin"/>
    <property type="match status" value="1"/>
</dbReference>
<name>A0A839UP94_9GAMM</name>
<evidence type="ECO:0000259" key="1">
    <source>
        <dbReference type="Pfam" id="PF07992"/>
    </source>
</evidence>
<feature type="domain" description="FAD/NAD(P)-binding" evidence="1">
    <location>
        <begin position="144"/>
        <end position="432"/>
    </location>
</feature>
<evidence type="ECO:0000313" key="3">
    <source>
        <dbReference type="EMBL" id="MBB3167378.1"/>
    </source>
</evidence>
<dbReference type="EMBL" id="JACHXZ010000001">
    <property type="protein sequence ID" value="MBB3167378.1"/>
    <property type="molecule type" value="Genomic_DNA"/>
</dbReference>
<dbReference type="InterPro" id="IPR028261">
    <property type="entry name" value="DPD_II"/>
</dbReference>
<dbReference type="RefSeq" id="WP_183908045.1">
    <property type="nucleotide sequence ID" value="NZ_JACHXZ010000001.1"/>
</dbReference>
<dbReference type="PRINTS" id="PR00368">
    <property type="entry name" value="FADPNR"/>
</dbReference>
<dbReference type="InterPro" id="IPR036188">
    <property type="entry name" value="FAD/NAD-bd_sf"/>
</dbReference>
<evidence type="ECO:0000313" key="4">
    <source>
        <dbReference type="Proteomes" id="UP000559987"/>
    </source>
</evidence>
<dbReference type="InterPro" id="IPR023753">
    <property type="entry name" value="FAD/NAD-binding_dom"/>
</dbReference>
<dbReference type="PANTHER" id="PTHR42783:SF3">
    <property type="entry name" value="GLUTAMATE SYNTHASE [NADPH] SMALL CHAIN-RELATED"/>
    <property type="match status" value="1"/>
</dbReference>
<dbReference type="AlphaFoldDB" id="A0A839UP94"/>
<keyword evidence="3" id="KW-0560">Oxidoreductase</keyword>
<dbReference type="PANTHER" id="PTHR42783">
    <property type="entry name" value="GLUTAMATE SYNTHASE [NADPH] SMALL CHAIN"/>
    <property type="match status" value="1"/>
</dbReference>
<dbReference type="PRINTS" id="PR00469">
    <property type="entry name" value="PNDRDTASEII"/>
</dbReference>
<dbReference type="GO" id="GO:0051536">
    <property type="term" value="F:iron-sulfur cluster binding"/>
    <property type="evidence" value="ECO:0007669"/>
    <property type="project" value="InterPro"/>
</dbReference>
<feature type="domain" description="Dihydroprymidine dehydrogenase" evidence="2">
    <location>
        <begin position="22"/>
        <end position="129"/>
    </location>
</feature>
<organism evidence="3 4">
    <name type="scientific">Simiduia aestuariiviva</name>
    <dbReference type="NCBI Taxonomy" id="1510459"/>
    <lineage>
        <taxon>Bacteria</taxon>
        <taxon>Pseudomonadati</taxon>
        <taxon>Pseudomonadota</taxon>
        <taxon>Gammaproteobacteria</taxon>
        <taxon>Cellvibrionales</taxon>
        <taxon>Cellvibrionaceae</taxon>
        <taxon>Simiduia</taxon>
    </lineage>
</organism>
<dbReference type="Proteomes" id="UP000559987">
    <property type="component" value="Unassembled WGS sequence"/>
</dbReference>
<proteinExistence type="predicted"/>
<dbReference type="SUPFAM" id="SSF51971">
    <property type="entry name" value="Nucleotide-binding domain"/>
    <property type="match status" value="1"/>
</dbReference>
<keyword evidence="4" id="KW-1185">Reference proteome</keyword>
<dbReference type="GO" id="GO:0004355">
    <property type="term" value="F:glutamate synthase (NADPH) activity"/>
    <property type="evidence" value="ECO:0007669"/>
    <property type="project" value="UniProtKB-EC"/>
</dbReference>
<dbReference type="Pfam" id="PF14691">
    <property type="entry name" value="Fer4_20"/>
    <property type="match status" value="1"/>
</dbReference>